<keyword evidence="2" id="KW-1185">Reference proteome</keyword>
<dbReference type="EMBL" id="JANBPG010000161">
    <property type="protein sequence ID" value="KAJ1899337.1"/>
    <property type="molecule type" value="Genomic_DNA"/>
</dbReference>
<comment type="caution">
    <text evidence="1">The sequence shown here is derived from an EMBL/GenBank/DDBJ whole genome shotgun (WGS) entry which is preliminary data.</text>
</comment>
<dbReference type="Proteomes" id="UP001150581">
    <property type="component" value="Unassembled WGS sequence"/>
</dbReference>
<gene>
    <name evidence="1" type="primary">EFG1_2</name>
    <name evidence="1" type="ORF">LPJ66_002175</name>
</gene>
<reference evidence="1" key="1">
    <citation type="submission" date="2022-07" db="EMBL/GenBank/DDBJ databases">
        <title>Phylogenomic reconstructions and comparative analyses of Kickxellomycotina fungi.</title>
        <authorList>
            <person name="Reynolds N.K."/>
            <person name="Stajich J.E."/>
            <person name="Barry K."/>
            <person name="Grigoriev I.V."/>
            <person name="Crous P."/>
            <person name="Smith M.E."/>
        </authorList>
    </citation>
    <scope>NUCLEOTIDE SEQUENCE</scope>
    <source>
        <strain evidence="1">Benny 63K</strain>
    </source>
</reference>
<proteinExistence type="predicted"/>
<protein>
    <submittedName>
        <fullName evidence="1">18S rRNA maturation protein</fullName>
    </submittedName>
</protein>
<evidence type="ECO:0000313" key="1">
    <source>
        <dbReference type="EMBL" id="KAJ1899337.1"/>
    </source>
</evidence>
<sequence>MPKSQDNGESSGRQEINSQEKEFQNYQKSLQNKRTTPYNRNANTGNNNYKQKNKPDAKKKDTERDERIPKSASKCKKQVRDINRLLNSKQLMPSTKRLELERRIKALTVMQTQLAGSHNDKANATRYHGVKFIERKKVLRKLEQLDKKIIAADRHSEGFESLRTEKRELLMELNYTTYYPDEVKYISLFPADPKSTSEDTKERQAKIKEAIRAAMGRGELPKDAREVAARDRKAIRRSNKFLLRSVSLAHGLKDTGGDSENEDDSDDSQDDDNEGAAASSGAADIEKDEFFA</sequence>
<organism evidence="1 2">
    <name type="scientific">Kickxella alabastrina</name>
    <dbReference type="NCBI Taxonomy" id="61397"/>
    <lineage>
        <taxon>Eukaryota</taxon>
        <taxon>Fungi</taxon>
        <taxon>Fungi incertae sedis</taxon>
        <taxon>Zoopagomycota</taxon>
        <taxon>Kickxellomycotina</taxon>
        <taxon>Kickxellomycetes</taxon>
        <taxon>Kickxellales</taxon>
        <taxon>Kickxellaceae</taxon>
        <taxon>Kickxella</taxon>
    </lineage>
</organism>
<accession>A0ACC1IR96</accession>
<evidence type="ECO:0000313" key="2">
    <source>
        <dbReference type="Proteomes" id="UP001150581"/>
    </source>
</evidence>
<name>A0ACC1IR96_9FUNG</name>